<evidence type="ECO:0000259" key="1">
    <source>
        <dbReference type="PROSITE" id="PS50017"/>
    </source>
</evidence>
<protein>
    <submittedName>
        <fullName evidence="3">Uncharacterized protein LOC115224809</fullName>
    </submittedName>
</protein>
<dbReference type="Pfam" id="PF00531">
    <property type="entry name" value="Death"/>
    <property type="match status" value="1"/>
</dbReference>
<sequence>MRNIEITYYQRDQLLVERHSQKIVGTTMDESREMHRKNETVMPSSYPDILLSSEDVKGNNNVVPKPTGEANIGNGKNVAVGGESNVTNRKTAEPEKKKCETDKEEVKFSRYLESNTKLTQKQLNKIAVYLGNKWKSVGRNLDIQDVFLGNIQSDIPGNTEEQCFQMLKKWWEISETGMCTIGNLTKALIDAECHGAIPYLPLDEE</sequence>
<gene>
    <name evidence="3" type="primary">LOC115224809</name>
</gene>
<dbReference type="KEGG" id="osn:115224809"/>
<dbReference type="SUPFAM" id="SSF47986">
    <property type="entry name" value="DEATH domain"/>
    <property type="match status" value="1"/>
</dbReference>
<dbReference type="PANTHER" id="PTHR15077:SF12">
    <property type="entry name" value="DEATH DOMAIN-CONTAINING PROTEIN"/>
    <property type="match status" value="1"/>
</dbReference>
<dbReference type="Gene3D" id="1.10.533.10">
    <property type="entry name" value="Death Domain, Fas"/>
    <property type="match status" value="1"/>
</dbReference>
<dbReference type="AlphaFoldDB" id="A0A6P7TJE8"/>
<accession>A0A6P7TJE8</accession>
<dbReference type="InterPro" id="IPR011029">
    <property type="entry name" value="DEATH-like_dom_sf"/>
</dbReference>
<evidence type="ECO:0000313" key="2">
    <source>
        <dbReference type="Proteomes" id="UP000515154"/>
    </source>
</evidence>
<proteinExistence type="predicted"/>
<dbReference type="CDD" id="cd01670">
    <property type="entry name" value="Death"/>
    <property type="match status" value="1"/>
</dbReference>
<dbReference type="PANTHER" id="PTHR15077">
    <property type="entry name" value="FAS-ASSOCIATING DEATH DOMAIN-CONTAINING PROTEIN FADD"/>
    <property type="match status" value="1"/>
</dbReference>
<name>A0A6P7TJE8_9MOLL</name>
<dbReference type="InterPro" id="IPR016729">
    <property type="entry name" value="FADD"/>
</dbReference>
<evidence type="ECO:0000313" key="3">
    <source>
        <dbReference type="RefSeq" id="XP_029651593.2"/>
    </source>
</evidence>
<dbReference type="InterPro" id="IPR000488">
    <property type="entry name" value="Death_dom"/>
</dbReference>
<dbReference type="GO" id="GO:0007165">
    <property type="term" value="P:signal transduction"/>
    <property type="evidence" value="ECO:0007669"/>
    <property type="project" value="InterPro"/>
</dbReference>
<dbReference type="Proteomes" id="UP000515154">
    <property type="component" value="Linkage group LG26"/>
</dbReference>
<feature type="domain" description="Death" evidence="1">
    <location>
        <begin position="119"/>
        <end position="188"/>
    </location>
</feature>
<dbReference type="PROSITE" id="PS50017">
    <property type="entry name" value="DEATH_DOMAIN"/>
    <property type="match status" value="1"/>
</dbReference>
<organism evidence="2 3">
    <name type="scientific">Octopus sinensis</name>
    <name type="common">East Asian common octopus</name>
    <dbReference type="NCBI Taxonomy" id="2607531"/>
    <lineage>
        <taxon>Eukaryota</taxon>
        <taxon>Metazoa</taxon>
        <taxon>Spiralia</taxon>
        <taxon>Lophotrochozoa</taxon>
        <taxon>Mollusca</taxon>
        <taxon>Cephalopoda</taxon>
        <taxon>Coleoidea</taxon>
        <taxon>Octopodiformes</taxon>
        <taxon>Octopoda</taxon>
        <taxon>Incirrata</taxon>
        <taxon>Octopodidae</taxon>
        <taxon>Octopus</taxon>
    </lineage>
</organism>
<dbReference type="RefSeq" id="XP_029651593.2">
    <property type="nucleotide sequence ID" value="XM_029795733.2"/>
</dbReference>
<keyword evidence="2" id="KW-1185">Reference proteome</keyword>
<reference evidence="3" key="1">
    <citation type="submission" date="2025-08" db="UniProtKB">
        <authorList>
            <consortium name="RefSeq"/>
        </authorList>
    </citation>
    <scope>IDENTIFICATION</scope>
</reference>